<evidence type="ECO:0000313" key="2">
    <source>
        <dbReference type="EMBL" id="MBC4018784.1"/>
    </source>
</evidence>
<reference evidence="2" key="1">
    <citation type="submission" date="2020-08" db="EMBL/GenBank/DDBJ databases">
        <authorList>
            <person name="Hu Y."/>
            <person name="Nguyen S.V."/>
            <person name="Li F."/>
            <person name="Fanning S."/>
        </authorList>
    </citation>
    <scope>NUCLEOTIDE SEQUENCE</scope>
    <source>
        <strain evidence="2">SYSU D8009</strain>
    </source>
</reference>
<keyword evidence="1" id="KW-0732">Signal</keyword>
<organism evidence="2 3">
    <name type="scientific">Siccirubricoccus deserti</name>
    <dbReference type="NCBI Taxonomy" id="2013562"/>
    <lineage>
        <taxon>Bacteria</taxon>
        <taxon>Pseudomonadati</taxon>
        <taxon>Pseudomonadota</taxon>
        <taxon>Alphaproteobacteria</taxon>
        <taxon>Acetobacterales</taxon>
        <taxon>Roseomonadaceae</taxon>
        <taxon>Siccirubricoccus</taxon>
    </lineage>
</organism>
<dbReference type="Gene3D" id="1.20.120.1490">
    <property type="match status" value="1"/>
</dbReference>
<dbReference type="Proteomes" id="UP000600101">
    <property type="component" value="Unassembled WGS sequence"/>
</dbReference>
<sequence length="186" mass="19866">MRHLLPIAALVAVLPLATAWAQHSGYAGQETRDIKALSERDVADLLAGRGMGMALPAELNGYPGPAHVLELRDRLGLAPEQEAAVQATFNRMEAAKSLGAELVERERALDRAFAEGSVTPDGLRSLTAAIGDLQGRLRAVHLMAHVEMRAVLTDAQVRAYDALRGYTRIEGAPRGHGGAHGQGRTH</sequence>
<feature type="chain" id="PRO_5040735463" description="Periplasmic heavy metal sensor" evidence="1">
    <location>
        <begin position="22"/>
        <end position="186"/>
    </location>
</feature>
<accession>A0A9X0R3H4</accession>
<evidence type="ECO:0000256" key="1">
    <source>
        <dbReference type="SAM" id="SignalP"/>
    </source>
</evidence>
<evidence type="ECO:0008006" key="4">
    <source>
        <dbReference type="Google" id="ProtNLM"/>
    </source>
</evidence>
<name>A0A9X0R3H4_9PROT</name>
<dbReference type="AlphaFoldDB" id="A0A9X0R3H4"/>
<dbReference type="EMBL" id="JACOMF010000079">
    <property type="protein sequence ID" value="MBC4018784.1"/>
    <property type="molecule type" value="Genomic_DNA"/>
</dbReference>
<protein>
    <recommendedName>
        <fullName evidence="4">Periplasmic heavy metal sensor</fullName>
    </recommendedName>
</protein>
<comment type="caution">
    <text evidence="2">The sequence shown here is derived from an EMBL/GenBank/DDBJ whole genome shotgun (WGS) entry which is preliminary data.</text>
</comment>
<dbReference type="RefSeq" id="WP_186773525.1">
    <property type="nucleotide sequence ID" value="NZ_JACOMF010000079.1"/>
</dbReference>
<keyword evidence="3" id="KW-1185">Reference proteome</keyword>
<proteinExistence type="predicted"/>
<gene>
    <name evidence="2" type="ORF">H7965_26355</name>
</gene>
<evidence type="ECO:0000313" key="3">
    <source>
        <dbReference type="Proteomes" id="UP000600101"/>
    </source>
</evidence>
<feature type="signal peptide" evidence="1">
    <location>
        <begin position="1"/>
        <end position="21"/>
    </location>
</feature>